<dbReference type="InterPro" id="IPR001005">
    <property type="entry name" value="SANT/Myb"/>
</dbReference>
<evidence type="ECO:0000259" key="9">
    <source>
        <dbReference type="PROSITE" id="PS51293"/>
    </source>
</evidence>
<comment type="caution">
    <text evidence="11">The sequence shown here is derived from an EMBL/GenBank/DDBJ whole genome shotgun (WGS) entry which is preliminary data.</text>
</comment>
<feature type="compositionally biased region" description="Basic and acidic residues" evidence="7">
    <location>
        <begin position="36"/>
        <end position="46"/>
    </location>
</feature>
<evidence type="ECO:0000256" key="4">
    <source>
        <dbReference type="ARBA" id="ARBA00023125"/>
    </source>
</evidence>
<dbReference type="InterPro" id="IPR017930">
    <property type="entry name" value="Myb_dom"/>
</dbReference>
<evidence type="ECO:0000256" key="1">
    <source>
        <dbReference type="ARBA" id="ARBA00004123"/>
    </source>
</evidence>
<dbReference type="PANTHER" id="PTHR45614">
    <property type="entry name" value="MYB PROTEIN-RELATED"/>
    <property type="match status" value="1"/>
</dbReference>
<feature type="domain" description="HTH myb-type" evidence="10">
    <location>
        <begin position="136"/>
        <end position="191"/>
    </location>
</feature>
<reference evidence="11 12" key="1">
    <citation type="submission" date="2024-11" db="EMBL/GenBank/DDBJ databases">
        <title>Chromosome-level genome assembly of Eucalyptus globulus Labill. provides insights into its genome evolution.</title>
        <authorList>
            <person name="Li X."/>
        </authorList>
    </citation>
    <scope>NUCLEOTIDE SEQUENCE [LARGE SCALE GENOMIC DNA]</scope>
    <source>
        <strain evidence="11">CL2024</strain>
        <tissue evidence="11">Fresh tender leaves</tissue>
    </source>
</reference>
<keyword evidence="2" id="KW-0677">Repeat</keyword>
<dbReference type="CDD" id="cd00167">
    <property type="entry name" value="SANT"/>
    <property type="match status" value="2"/>
</dbReference>
<feature type="region of interest" description="Disordered" evidence="7">
    <location>
        <begin position="294"/>
        <end position="313"/>
    </location>
</feature>
<evidence type="ECO:0000313" key="12">
    <source>
        <dbReference type="Proteomes" id="UP001634007"/>
    </source>
</evidence>
<evidence type="ECO:0000259" key="10">
    <source>
        <dbReference type="PROSITE" id="PS51294"/>
    </source>
</evidence>
<accession>A0ABD3J107</accession>
<dbReference type="SMART" id="SM00717">
    <property type="entry name" value="SANT"/>
    <property type="match status" value="2"/>
</dbReference>
<keyword evidence="3" id="KW-0805">Transcription regulation</keyword>
<comment type="subcellular location">
    <subcellularLocation>
        <location evidence="1">Nucleus</location>
    </subcellularLocation>
</comment>
<keyword evidence="4" id="KW-0238">DNA-binding</keyword>
<dbReference type="Gene3D" id="1.10.10.60">
    <property type="entry name" value="Homeodomain-like"/>
    <property type="match status" value="2"/>
</dbReference>
<dbReference type="GO" id="GO:0005634">
    <property type="term" value="C:nucleus"/>
    <property type="evidence" value="ECO:0007669"/>
    <property type="project" value="UniProtKB-SubCell"/>
</dbReference>
<feature type="region of interest" description="Disordered" evidence="7">
    <location>
        <begin position="229"/>
        <end position="277"/>
    </location>
</feature>
<feature type="domain" description="SANT" evidence="9">
    <location>
        <begin position="191"/>
        <end position="242"/>
    </location>
</feature>
<evidence type="ECO:0000256" key="6">
    <source>
        <dbReference type="ARBA" id="ARBA00023242"/>
    </source>
</evidence>
<sequence length="471" mass="51862">MEGAGDKPSLNRPCLPLKALESFLWNQAHISDHQASCHESTKRTEENSTPFGNASSGFALANHGHLLGDAIMWQGRSDVEASFADGLIVDAGSSGNNWVVVNEPNPREGARDDRVVKVMGKSKKLATGKRVKRGSHATLIKGQWTEEEDRKLVSLVKQYGVRKWAQIAEKLAGRAGKQCRERWHNHLRPDIKKDSWSEEEERILVEAHEEVGNRWAEIAKRIPGRTENAIKNHWNATKRRQNSRRTKLGLHGGQHHNPTQSSGKNSNNNNNNKPHSSVLEDYIRSKNLHNAAVTTEAQAKKAGPGPTECNDPPKQPFHFFLPELSETYDDEVRFMQKFFPASNYGDSRLQLGDVTGKDGLIERPNAVVHTDNVIEVAGNQASPATNTKSLLMNNPDLYLSSLLNGVDYHSSCSSSNSLGYHPGYGYGYGYGYNGASGGTAVANDQALTPYGGREMDLIEMVSSSQVSQGSN</sequence>
<dbReference type="GO" id="GO:0003677">
    <property type="term" value="F:DNA binding"/>
    <property type="evidence" value="ECO:0007669"/>
    <property type="project" value="UniProtKB-KW"/>
</dbReference>
<evidence type="ECO:0000256" key="7">
    <source>
        <dbReference type="SAM" id="MobiDB-lite"/>
    </source>
</evidence>
<feature type="domain" description="HTH myb-type" evidence="10">
    <location>
        <begin position="192"/>
        <end position="242"/>
    </location>
</feature>
<feature type="region of interest" description="Disordered" evidence="7">
    <location>
        <begin position="36"/>
        <end position="55"/>
    </location>
</feature>
<dbReference type="Proteomes" id="UP001634007">
    <property type="component" value="Unassembled WGS sequence"/>
</dbReference>
<keyword evidence="5" id="KW-0804">Transcription</keyword>
<evidence type="ECO:0000313" key="11">
    <source>
        <dbReference type="EMBL" id="KAL3719950.1"/>
    </source>
</evidence>
<dbReference type="PROSITE" id="PS51294">
    <property type="entry name" value="HTH_MYB"/>
    <property type="match status" value="2"/>
</dbReference>
<evidence type="ECO:0000256" key="2">
    <source>
        <dbReference type="ARBA" id="ARBA00022737"/>
    </source>
</evidence>
<dbReference type="EMBL" id="JBJKBG010000010">
    <property type="protein sequence ID" value="KAL3719950.1"/>
    <property type="molecule type" value="Genomic_DNA"/>
</dbReference>
<keyword evidence="6" id="KW-0539">Nucleus</keyword>
<evidence type="ECO:0000256" key="5">
    <source>
        <dbReference type="ARBA" id="ARBA00023163"/>
    </source>
</evidence>
<dbReference type="InterPro" id="IPR017884">
    <property type="entry name" value="SANT_dom"/>
</dbReference>
<keyword evidence="12" id="KW-1185">Reference proteome</keyword>
<evidence type="ECO:0000256" key="3">
    <source>
        <dbReference type="ARBA" id="ARBA00023015"/>
    </source>
</evidence>
<evidence type="ECO:0000259" key="8">
    <source>
        <dbReference type="PROSITE" id="PS50090"/>
    </source>
</evidence>
<gene>
    <name evidence="11" type="ORF">ACJRO7_004870</name>
</gene>
<feature type="domain" description="Myb-like" evidence="8">
    <location>
        <begin position="136"/>
        <end position="187"/>
    </location>
</feature>
<dbReference type="InterPro" id="IPR009057">
    <property type="entry name" value="Homeodomain-like_sf"/>
</dbReference>
<dbReference type="PROSITE" id="PS51293">
    <property type="entry name" value="SANT"/>
    <property type="match status" value="1"/>
</dbReference>
<organism evidence="11 12">
    <name type="scientific">Eucalyptus globulus</name>
    <name type="common">Tasmanian blue gum</name>
    <dbReference type="NCBI Taxonomy" id="34317"/>
    <lineage>
        <taxon>Eukaryota</taxon>
        <taxon>Viridiplantae</taxon>
        <taxon>Streptophyta</taxon>
        <taxon>Embryophyta</taxon>
        <taxon>Tracheophyta</taxon>
        <taxon>Spermatophyta</taxon>
        <taxon>Magnoliopsida</taxon>
        <taxon>eudicotyledons</taxon>
        <taxon>Gunneridae</taxon>
        <taxon>Pentapetalae</taxon>
        <taxon>rosids</taxon>
        <taxon>malvids</taxon>
        <taxon>Myrtales</taxon>
        <taxon>Myrtaceae</taxon>
        <taxon>Myrtoideae</taxon>
        <taxon>Eucalypteae</taxon>
        <taxon>Eucalyptus</taxon>
    </lineage>
</organism>
<dbReference type="SUPFAM" id="SSF46689">
    <property type="entry name" value="Homeodomain-like"/>
    <property type="match status" value="1"/>
</dbReference>
<dbReference type="PROSITE" id="PS50090">
    <property type="entry name" value="MYB_LIKE"/>
    <property type="match status" value="2"/>
</dbReference>
<feature type="compositionally biased region" description="Basic residues" evidence="7">
    <location>
        <begin position="236"/>
        <end position="248"/>
    </location>
</feature>
<feature type="domain" description="Myb-like" evidence="8">
    <location>
        <begin position="188"/>
        <end position="238"/>
    </location>
</feature>
<dbReference type="InterPro" id="IPR050560">
    <property type="entry name" value="MYB_TF"/>
</dbReference>
<name>A0ABD3J107_EUCGL</name>
<protein>
    <submittedName>
        <fullName evidence="11">Uncharacterized protein</fullName>
    </submittedName>
</protein>
<feature type="compositionally biased region" description="Low complexity" evidence="7">
    <location>
        <begin position="261"/>
        <end position="277"/>
    </location>
</feature>
<dbReference type="PANTHER" id="PTHR45614:SF218">
    <property type="entry name" value="TRANSCRIPTION FACTOR MYB119-RELATED"/>
    <property type="match status" value="1"/>
</dbReference>
<dbReference type="FunFam" id="1.10.10.60:FF:000010">
    <property type="entry name" value="Transcriptional activator Myb isoform A"/>
    <property type="match status" value="1"/>
</dbReference>
<proteinExistence type="predicted"/>
<dbReference type="AlphaFoldDB" id="A0ABD3J107"/>
<dbReference type="Pfam" id="PF13921">
    <property type="entry name" value="Myb_DNA-bind_6"/>
    <property type="match status" value="1"/>
</dbReference>